<dbReference type="SMART" id="SM00749">
    <property type="entry name" value="BON"/>
    <property type="match status" value="6"/>
</dbReference>
<dbReference type="PANTHER" id="PTHR34606">
    <property type="entry name" value="BON DOMAIN-CONTAINING PROTEIN"/>
    <property type="match status" value="1"/>
</dbReference>
<organism evidence="2 3">
    <name type="scientific">Hymenobacter frigidus</name>
    <dbReference type="NCBI Taxonomy" id="1524095"/>
    <lineage>
        <taxon>Bacteria</taxon>
        <taxon>Pseudomonadati</taxon>
        <taxon>Bacteroidota</taxon>
        <taxon>Cytophagia</taxon>
        <taxon>Cytophagales</taxon>
        <taxon>Hymenobacteraceae</taxon>
        <taxon>Hymenobacter</taxon>
    </lineage>
</organism>
<dbReference type="Gene3D" id="3.30.1340.30">
    <property type="match status" value="5"/>
</dbReference>
<sequence length="493" mass="53886">MHIAMKTLEIISNTEEKELADHDITAAVERLFTIKKGVAAHLIDVTATQGIVTLSGYSDNLLARERAEEIAKAVRGVRGVINKIGVRGIDLPDATLRRDVEEALLQDAVACEFTIGCTVCEGEVLLLGEVPSWSEKQLILRVVKSVRGVRTVADRLVVCHVEREQLGNRSEAELIAAIQEMIDWDIRIDGAQVHVGTQPSGTVVLSGVVGSAAARSQTIAAAWRAGATQVLADEFTVVPGALHQELRGEKYRPRSDEEILKAIQDCFRYDPRVRAGTPEVEVHAGRVLLRGTVSNLKAQRTAEQDALGVVGVWLVDNYLRVRPRRNVADHDIQRHVQAALLRDPYLLRYAVEVVVYNGKVSLYGTTDCQFDKLQAEDVAAGVTGVVAVENRLVVPNWHATTGGDYFACYVSHAEPAAGKMPDSDALTRNIRQLLFWSPALSGQEIEVHVADGRATLTGTVHTPQDRQHAAHFAFEGGAYAVDNQLRVRYGPEG</sequence>
<gene>
    <name evidence="2" type="ORF">GCM10011495_09800</name>
</gene>
<dbReference type="Proteomes" id="UP000637774">
    <property type="component" value="Unassembled WGS sequence"/>
</dbReference>
<feature type="domain" description="BON" evidence="1">
    <location>
        <begin position="255"/>
        <end position="323"/>
    </location>
</feature>
<evidence type="ECO:0000313" key="2">
    <source>
        <dbReference type="EMBL" id="GGH82092.1"/>
    </source>
</evidence>
<evidence type="ECO:0000313" key="3">
    <source>
        <dbReference type="Proteomes" id="UP000637774"/>
    </source>
</evidence>
<dbReference type="EMBL" id="BMGY01000006">
    <property type="protein sequence ID" value="GGH82092.1"/>
    <property type="molecule type" value="Genomic_DNA"/>
</dbReference>
<feature type="domain" description="BON" evidence="1">
    <location>
        <begin position="92"/>
        <end position="160"/>
    </location>
</feature>
<evidence type="ECO:0000259" key="1">
    <source>
        <dbReference type="PROSITE" id="PS50914"/>
    </source>
</evidence>
<proteinExistence type="predicted"/>
<feature type="domain" description="BON" evidence="1">
    <location>
        <begin position="422"/>
        <end position="489"/>
    </location>
</feature>
<dbReference type="InterPro" id="IPR014004">
    <property type="entry name" value="Transpt-assoc_nodulatn_dom_bac"/>
</dbReference>
<feature type="domain" description="BON" evidence="1">
    <location>
        <begin position="20"/>
        <end position="88"/>
    </location>
</feature>
<reference evidence="3" key="1">
    <citation type="journal article" date="2019" name="Int. J. Syst. Evol. Microbiol.">
        <title>The Global Catalogue of Microorganisms (GCM) 10K type strain sequencing project: providing services to taxonomists for standard genome sequencing and annotation.</title>
        <authorList>
            <consortium name="The Broad Institute Genomics Platform"/>
            <consortium name="The Broad Institute Genome Sequencing Center for Infectious Disease"/>
            <person name="Wu L."/>
            <person name="Ma J."/>
        </authorList>
    </citation>
    <scope>NUCLEOTIDE SEQUENCE [LARGE SCALE GENOMIC DNA]</scope>
    <source>
        <strain evidence="3">CGMCC 1.14966</strain>
    </source>
</reference>
<comment type="caution">
    <text evidence="2">The sequence shown here is derived from an EMBL/GenBank/DDBJ whole genome shotgun (WGS) entry which is preliminary data.</text>
</comment>
<dbReference type="Pfam" id="PF04972">
    <property type="entry name" value="BON"/>
    <property type="match status" value="6"/>
</dbReference>
<dbReference type="PANTHER" id="PTHR34606:SF15">
    <property type="entry name" value="BON DOMAIN-CONTAINING PROTEIN"/>
    <property type="match status" value="1"/>
</dbReference>
<keyword evidence="3" id="KW-1185">Reference proteome</keyword>
<accession>A0ABQ2A1B7</accession>
<feature type="domain" description="BON" evidence="1">
    <location>
        <begin position="328"/>
        <end position="396"/>
    </location>
</feature>
<dbReference type="InterPro" id="IPR051686">
    <property type="entry name" value="Lipoprotein_DolP"/>
</dbReference>
<dbReference type="PROSITE" id="PS50914">
    <property type="entry name" value="BON"/>
    <property type="match status" value="6"/>
</dbReference>
<feature type="domain" description="BON" evidence="1">
    <location>
        <begin position="170"/>
        <end position="239"/>
    </location>
</feature>
<protein>
    <recommendedName>
        <fullName evidence="1">BON domain-containing protein</fullName>
    </recommendedName>
</protein>
<dbReference type="InterPro" id="IPR007055">
    <property type="entry name" value="BON_dom"/>
</dbReference>
<name>A0ABQ2A1B7_9BACT</name>